<keyword evidence="1" id="KW-0805">Transcription regulation</keyword>
<keyword evidence="2" id="KW-0238">DNA-binding</keyword>
<evidence type="ECO:0000256" key="3">
    <source>
        <dbReference type="ARBA" id="ARBA00023163"/>
    </source>
</evidence>
<dbReference type="SUPFAM" id="SSF46894">
    <property type="entry name" value="C-terminal effector domain of the bipartite response regulators"/>
    <property type="match status" value="1"/>
</dbReference>
<feature type="domain" description="HTH luxR-type" evidence="4">
    <location>
        <begin position="159"/>
        <end position="224"/>
    </location>
</feature>
<name>A0AAU7U3R8_9GAMM</name>
<gene>
    <name evidence="5" type="ORF">AAF463_23460</name>
</gene>
<geneLocation type="plasmid" evidence="5">
    <name>plasmindB</name>
</geneLocation>
<dbReference type="Gene3D" id="3.30.450.80">
    <property type="entry name" value="Transcription factor LuxR-like, autoinducer-binding domain"/>
    <property type="match status" value="1"/>
</dbReference>
<dbReference type="PROSITE" id="PS50043">
    <property type="entry name" value="HTH_LUXR_2"/>
    <property type="match status" value="1"/>
</dbReference>
<dbReference type="RefSeq" id="WP_350262656.1">
    <property type="nucleotide sequence ID" value="NZ_CP158294.1"/>
</dbReference>
<accession>A0AAU7U3R8</accession>
<dbReference type="InterPro" id="IPR000792">
    <property type="entry name" value="Tscrpt_reg_LuxR_C"/>
</dbReference>
<evidence type="ECO:0000256" key="1">
    <source>
        <dbReference type="ARBA" id="ARBA00023015"/>
    </source>
</evidence>
<keyword evidence="5" id="KW-0614">Plasmid</keyword>
<dbReference type="Pfam" id="PF00196">
    <property type="entry name" value="GerE"/>
    <property type="match status" value="1"/>
</dbReference>
<dbReference type="CDD" id="cd06170">
    <property type="entry name" value="LuxR_C_like"/>
    <property type="match status" value="1"/>
</dbReference>
<protein>
    <submittedName>
        <fullName evidence="5">LuxR family transcriptional regulator</fullName>
    </submittedName>
</protein>
<dbReference type="PROSITE" id="PS00622">
    <property type="entry name" value="HTH_LUXR_1"/>
    <property type="match status" value="1"/>
</dbReference>
<evidence type="ECO:0000313" key="5">
    <source>
        <dbReference type="EMBL" id="XBV47610.1"/>
    </source>
</evidence>
<dbReference type="InterPro" id="IPR016032">
    <property type="entry name" value="Sig_transdc_resp-reg_C-effctor"/>
</dbReference>
<dbReference type="InterPro" id="IPR036388">
    <property type="entry name" value="WH-like_DNA-bd_sf"/>
</dbReference>
<dbReference type="EMBL" id="CP158294">
    <property type="protein sequence ID" value="XBV47610.1"/>
    <property type="molecule type" value="Genomic_DNA"/>
</dbReference>
<dbReference type="InterPro" id="IPR005143">
    <property type="entry name" value="TF_LuxR_autoind-bd_dom"/>
</dbReference>
<keyword evidence="3" id="KW-0804">Transcription</keyword>
<dbReference type="PRINTS" id="PR00038">
    <property type="entry name" value="HTHLUXR"/>
</dbReference>
<dbReference type="GO" id="GO:0006355">
    <property type="term" value="P:regulation of DNA-templated transcription"/>
    <property type="evidence" value="ECO:0007669"/>
    <property type="project" value="InterPro"/>
</dbReference>
<dbReference type="PANTHER" id="PTHR44688:SF16">
    <property type="entry name" value="DNA-BINDING TRANSCRIPTIONAL ACTIVATOR DEVR_DOSR"/>
    <property type="match status" value="1"/>
</dbReference>
<dbReference type="AlphaFoldDB" id="A0AAU7U3R8"/>
<evidence type="ECO:0000256" key="2">
    <source>
        <dbReference type="ARBA" id="ARBA00023125"/>
    </source>
</evidence>
<dbReference type="SMART" id="SM00421">
    <property type="entry name" value="HTH_LUXR"/>
    <property type="match status" value="1"/>
</dbReference>
<dbReference type="InterPro" id="IPR036693">
    <property type="entry name" value="TF_LuxR_autoind-bd_dom_sf"/>
</dbReference>
<proteinExistence type="predicted"/>
<dbReference type="Gene3D" id="1.10.10.10">
    <property type="entry name" value="Winged helix-like DNA-binding domain superfamily/Winged helix DNA-binding domain"/>
    <property type="match status" value="1"/>
</dbReference>
<reference evidence="5" key="1">
    <citation type="submission" date="2024-06" db="EMBL/GenBank/DDBJ databases">
        <title>Multiomics insights into the TNT degradation mechanism by Pantoea sp. BJ2 isolated from an ammunition destruction site.</title>
        <authorList>
            <person name="Luo J."/>
        </authorList>
    </citation>
    <scope>NUCLEOTIDE SEQUENCE</scope>
    <source>
        <strain evidence="5">BJ2</strain>
        <plasmid evidence="5">plasmindB</plasmid>
    </source>
</reference>
<dbReference type="SUPFAM" id="SSF75516">
    <property type="entry name" value="Pheromone-binding domain of LuxR-like quorum-sensing transcription factors"/>
    <property type="match status" value="1"/>
</dbReference>
<dbReference type="GO" id="GO:0003677">
    <property type="term" value="F:DNA binding"/>
    <property type="evidence" value="ECO:0007669"/>
    <property type="project" value="UniProtKB-KW"/>
</dbReference>
<sequence length="226" mass="26454">MKNKFCEMDNSLKNTLNAAGVELYSYMSINKSNFEDINIISNYPDEWKERYVHSRFQHVDPVIAYAKQNVMPFGWGSYFKKPYSFDAPKNFIEYVHKFNLTNGATFILHDPFNNIATLNICSSYPETFLIPSMIGMFQMTLMNFHQEISPFKPENFISTDQNLKSLTYRERQVLHLIKNGLKYREISGLLNISIETVKYHRRNILIKLNVDNTKRAILIASDNKLL</sequence>
<dbReference type="Pfam" id="PF03472">
    <property type="entry name" value="Autoind_bind"/>
    <property type="match status" value="1"/>
</dbReference>
<organism evidence="5">
    <name type="scientific">Pantoea sp. BJ2</name>
    <dbReference type="NCBI Taxonomy" id="3141322"/>
    <lineage>
        <taxon>Bacteria</taxon>
        <taxon>Pseudomonadati</taxon>
        <taxon>Pseudomonadota</taxon>
        <taxon>Gammaproteobacteria</taxon>
        <taxon>Enterobacterales</taxon>
        <taxon>Erwiniaceae</taxon>
        <taxon>Pantoea</taxon>
    </lineage>
</organism>
<evidence type="ECO:0000259" key="4">
    <source>
        <dbReference type="PROSITE" id="PS50043"/>
    </source>
</evidence>
<dbReference type="PANTHER" id="PTHR44688">
    <property type="entry name" value="DNA-BINDING TRANSCRIPTIONAL ACTIVATOR DEVR_DOSR"/>
    <property type="match status" value="1"/>
</dbReference>